<dbReference type="PANTHER" id="PTHR24092:SF57">
    <property type="entry name" value="PHOSPHOLIPID-TRANSPORTING ATPASE IF"/>
    <property type="match status" value="1"/>
</dbReference>
<dbReference type="GO" id="GO:0005886">
    <property type="term" value="C:plasma membrane"/>
    <property type="evidence" value="ECO:0007669"/>
    <property type="project" value="TreeGrafter"/>
</dbReference>
<dbReference type="STRING" id="84645.A0A498P230"/>
<dbReference type="GO" id="GO:0000166">
    <property type="term" value="F:nucleotide binding"/>
    <property type="evidence" value="ECO:0007669"/>
    <property type="project" value="InterPro"/>
</dbReference>
<evidence type="ECO:0000313" key="2">
    <source>
        <dbReference type="Proteomes" id="UP000290572"/>
    </source>
</evidence>
<dbReference type="GO" id="GO:0055037">
    <property type="term" value="C:recycling endosome"/>
    <property type="evidence" value="ECO:0007669"/>
    <property type="project" value="TreeGrafter"/>
</dbReference>
<dbReference type="InterPro" id="IPR023299">
    <property type="entry name" value="ATPase_P-typ_cyto_dom_N"/>
</dbReference>
<dbReference type="Proteomes" id="UP000290572">
    <property type="component" value="Unassembled WGS sequence"/>
</dbReference>
<evidence type="ECO:0000313" key="1">
    <source>
        <dbReference type="EMBL" id="RXN38670.1"/>
    </source>
</evidence>
<dbReference type="Gene3D" id="3.40.1110.10">
    <property type="entry name" value="Calcium-transporting ATPase, cytoplasmic domain N"/>
    <property type="match status" value="1"/>
</dbReference>
<reference evidence="1 2" key="1">
    <citation type="submission" date="2018-03" db="EMBL/GenBank/DDBJ databases">
        <title>Draft genome sequence of Rohu Carp (Labeo rohita).</title>
        <authorList>
            <person name="Das P."/>
            <person name="Kushwaha B."/>
            <person name="Joshi C.G."/>
            <person name="Kumar D."/>
            <person name="Nagpure N.S."/>
            <person name="Sahoo L."/>
            <person name="Das S.P."/>
            <person name="Bit A."/>
            <person name="Patnaik S."/>
            <person name="Meher P.K."/>
            <person name="Jayasankar P."/>
            <person name="Koringa P.G."/>
            <person name="Patel N.V."/>
            <person name="Hinsu A.T."/>
            <person name="Kumar R."/>
            <person name="Pandey M."/>
            <person name="Agarwal S."/>
            <person name="Srivastava S."/>
            <person name="Singh M."/>
            <person name="Iquebal M.A."/>
            <person name="Jaiswal S."/>
            <person name="Angadi U.B."/>
            <person name="Kumar N."/>
            <person name="Raza M."/>
            <person name="Shah T.M."/>
            <person name="Rai A."/>
            <person name="Jena J.K."/>
        </authorList>
    </citation>
    <scope>NUCLEOTIDE SEQUENCE [LARGE SCALE GENOMIC DNA]</scope>
    <source>
        <strain evidence="1">DASCIFA01</strain>
        <tissue evidence="1">Testis</tissue>
    </source>
</reference>
<dbReference type="EMBL" id="QBIY01004623">
    <property type="protein sequence ID" value="RXN38670.1"/>
    <property type="molecule type" value="Genomic_DNA"/>
</dbReference>
<sequence length="181" mass="20834">MESKMALNYKCKSQKRSAVEKSMNTFLIIYLGILLFEAVLSTILKYAWQAENKWDEPFYNQKTDQERNSSQNREEELFLKAVSLCHTVQISYDQTDGPGDPFSHANGFTPQMEYYASSPDEKALVEATKRMGVTFIGSRGENMEIKTFGKSEKYKLLHVLEFDADRRRMSVILQKPSGMCL</sequence>
<proteinExistence type="predicted"/>
<dbReference type="GO" id="GO:0140326">
    <property type="term" value="F:ATPase-coupled intramembrane lipid transporter activity"/>
    <property type="evidence" value="ECO:0007669"/>
    <property type="project" value="TreeGrafter"/>
</dbReference>
<dbReference type="GO" id="GO:0045332">
    <property type="term" value="P:phospholipid translocation"/>
    <property type="evidence" value="ECO:0007669"/>
    <property type="project" value="TreeGrafter"/>
</dbReference>
<keyword evidence="2" id="KW-1185">Reference proteome</keyword>
<dbReference type="PANTHER" id="PTHR24092">
    <property type="entry name" value="PROBABLE PHOSPHOLIPID-TRANSPORTING ATPASE"/>
    <property type="match status" value="1"/>
</dbReference>
<name>A0A498P230_LABRO</name>
<protein>
    <submittedName>
        <fullName evidence="1">Putative phospholipid-transporting ATPase IF</fullName>
    </submittedName>
</protein>
<organism evidence="1 2">
    <name type="scientific">Labeo rohita</name>
    <name type="common">Indian major carp</name>
    <name type="synonym">Cyprinus rohita</name>
    <dbReference type="NCBI Taxonomy" id="84645"/>
    <lineage>
        <taxon>Eukaryota</taxon>
        <taxon>Metazoa</taxon>
        <taxon>Chordata</taxon>
        <taxon>Craniata</taxon>
        <taxon>Vertebrata</taxon>
        <taxon>Euteleostomi</taxon>
        <taxon>Actinopterygii</taxon>
        <taxon>Neopterygii</taxon>
        <taxon>Teleostei</taxon>
        <taxon>Ostariophysi</taxon>
        <taxon>Cypriniformes</taxon>
        <taxon>Cyprinidae</taxon>
        <taxon>Labeoninae</taxon>
        <taxon>Labeonini</taxon>
        <taxon>Labeo</taxon>
    </lineage>
</organism>
<dbReference type="GO" id="GO:0005783">
    <property type="term" value="C:endoplasmic reticulum"/>
    <property type="evidence" value="ECO:0007669"/>
    <property type="project" value="TreeGrafter"/>
</dbReference>
<gene>
    <name evidence="1" type="ORF">ROHU_000910</name>
</gene>
<dbReference type="SUPFAM" id="SSF81660">
    <property type="entry name" value="Metal cation-transporting ATPase, ATP-binding domain N"/>
    <property type="match status" value="1"/>
</dbReference>
<dbReference type="AlphaFoldDB" id="A0A498P230"/>
<comment type="caution">
    <text evidence="1">The sequence shown here is derived from an EMBL/GenBank/DDBJ whole genome shotgun (WGS) entry which is preliminary data.</text>
</comment>
<accession>A0A498P230</accession>